<dbReference type="Gene3D" id="3.40.50.300">
    <property type="entry name" value="P-loop containing nucleotide triphosphate hydrolases"/>
    <property type="match status" value="1"/>
</dbReference>
<evidence type="ECO:0000256" key="1">
    <source>
        <dbReference type="ARBA" id="ARBA00001946"/>
    </source>
</evidence>
<dbReference type="EC" id="2.5.1.75" evidence="10"/>
<dbReference type="AlphaFoldDB" id="A0A6N7IYK4"/>
<keyword evidence="8 10" id="KW-0460">Magnesium</keyword>
<sequence length="317" mass="35997">MSSEKSPDSDIKKKLIIIAGPTAVGKSECAVALAEKIGGAVISADSMQVYRGMDIGTAKITPEEMQGVEHFGIDILDPEENYDVTEFVKMAHAALDKIYSEGKVPILCGGTGFYIQALAYDIDFGEEKVDYDYRKKLSDFAETNGNEALHEKLSEVDPESAKAIPSGNVKRVIRALEYYKNHGEKISSHNLEEHQKKSPYDLRFFVLTDERQKLYDRIDARVDKMMEAGFLSEARRIYDLLGDRDCTAAKAIGYRELFSYFKGECTLETAVSKIKQDTRHFAKRQLTWFRRYPEVIWIDRGTYPKTSEIVDFMADQF</sequence>
<dbReference type="HAMAP" id="MF_00185">
    <property type="entry name" value="IPP_trans"/>
    <property type="match status" value="1"/>
</dbReference>
<dbReference type="Pfam" id="PF01715">
    <property type="entry name" value="IPPT"/>
    <property type="match status" value="1"/>
</dbReference>
<evidence type="ECO:0000313" key="14">
    <source>
        <dbReference type="EMBL" id="MQN00686.1"/>
    </source>
</evidence>
<feature type="binding site" evidence="10">
    <location>
        <begin position="22"/>
        <end position="27"/>
    </location>
    <ligand>
        <name>substrate</name>
    </ligand>
</feature>
<comment type="caution">
    <text evidence="10">Lacks conserved residue(s) required for the propagation of feature annotation.</text>
</comment>
<comment type="cofactor">
    <cofactor evidence="1 10">
        <name>Mg(2+)</name>
        <dbReference type="ChEBI" id="CHEBI:18420"/>
    </cofactor>
</comment>
<evidence type="ECO:0000256" key="5">
    <source>
        <dbReference type="ARBA" id="ARBA00022694"/>
    </source>
</evidence>
<keyword evidence="4 10" id="KW-0808">Transferase</keyword>
<evidence type="ECO:0000256" key="2">
    <source>
        <dbReference type="ARBA" id="ARBA00003213"/>
    </source>
</evidence>
<dbReference type="Gene3D" id="1.10.20.140">
    <property type="match status" value="1"/>
</dbReference>
<gene>
    <name evidence="10 14" type="primary">miaA</name>
    <name evidence="14" type="ORF">FRC54_01645</name>
</gene>
<name>A0A6N7IYK4_9FIRM</name>
<comment type="function">
    <text evidence="2 10 12">Catalyzes the transfer of a dimethylallyl group onto the adenine at position 37 in tRNAs that read codons beginning with uridine, leading to the formation of N6-(dimethylallyl)adenosine (i(6)A).</text>
</comment>
<evidence type="ECO:0000256" key="7">
    <source>
        <dbReference type="ARBA" id="ARBA00022840"/>
    </source>
</evidence>
<dbReference type="NCBIfam" id="TIGR00174">
    <property type="entry name" value="miaA"/>
    <property type="match status" value="1"/>
</dbReference>
<comment type="similarity">
    <text evidence="3 10 13">Belongs to the IPP transferase family.</text>
</comment>
<dbReference type="PANTHER" id="PTHR11088">
    <property type="entry name" value="TRNA DIMETHYLALLYLTRANSFERASE"/>
    <property type="match status" value="1"/>
</dbReference>
<feature type="binding site" evidence="10">
    <location>
        <begin position="20"/>
        <end position="27"/>
    </location>
    <ligand>
        <name>ATP</name>
        <dbReference type="ChEBI" id="CHEBI:30616"/>
    </ligand>
</feature>
<evidence type="ECO:0000256" key="3">
    <source>
        <dbReference type="ARBA" id="ARBA00005842"/>
    </source>
</evidence>
<accession>A0A6N7IYK4</accession>
<dbReference type="GO" id="GO:0005524">
    <property type="term" value="F:ATP binding"/>
    <property type="evidence" value="ECO:0007669"/>
    <property type="project" value="UniProtKB-UniRule"/>
</dbReference>
<proteinExistence type="inferred from homology"/>
<dbReference type="GO" id="GO:0052381">
    <property type="term" value="F:tRNA dimethylallyltransferase activity"/>
    <property type="evidence" value="ECO:0007669"/>
    <property type="project" value="UniProtKB-UniRule"/>
</dbReference>
<keyword evidence="7 10" id="KW-0067">ATP-binding</keyword>
<feature type="site" description="Interaction with substrate tRNA" evidence="10">
    <location>
        <position position="134"/>
    </location>
</feature>
<keyword evidence="5 10" id="KW-0819">tRNA processing</keyword>
<dbReference type="GO" id="GO:0006400">
    <property type="term" value="P:tRNA modification"/>
    <property type="evidence" value="ECO:0007669"/>
    <property type="project" value="TreeGrafter"/>
</dbReference>
<comment type="caution">
    <text evidence="14">The sequence shown here is derived from an EMBL/GenBank/DDBJ whole genome shotgun (WGS) entry which is preliminary data.</text>
</comment>
<feature type="region of interest" description="Interaction with substrate tRNA" evidence="10">
    <location>
        <begin position="45"/>
        <end position="48"/>
    </location>
</feature>
<evidence type="ECO:0000313" key="15">
    <source>
        <dbReference type="Proteomes" id="UP000460257"/>
    </source>
</evidence>
<protein>
    <recommendedName>
        <fullName evidence="10">tRNA dimethylallyltransferase</fullName>
        <ecNumber evidence="10">2.5.1.75</ecNumber>
    </recommendedName>
    <alternativeName>
        <fullName evidence="10">Dimethylallyl diphosphate:tRNA dimethylallyltransferase</fullName>
        <shortName evidence="10">DMAPP:tRNA dimethylallyltransferase</shortName>
        <shortName evidence="10">DMATase</shortName>
    </alternativeName>
    <alternativeName>
        <fullName evidence="10">Isopentenyl-diphosphate:tRNA isopentenyltransferase</fullName>
        <shortName evidence="10">IPP transferase</shortName>
        <shortName evidence="10">IPPT</shortName>
        <shortName evidence="10">IPTase</shortName>
    </alternativeName>
</protein>
<evidence type="ECO:0000256" key="9">
    <source>
        <dbReference type="ARBA" id="ARBA00049563"/>
    </source>
</evidence>
<dbReference type="InterPro" id="IPR027417">
    <property type="entry name" value="P-loop_NTPase"/>
</dbReference>
<feature type="site" description="Interaction with substrate tRNA" evidence="10">
    <location>
        <position position="111"/>
    </location>
</feature>
<evidence type="ECO:0000256" key="12">
    <source>
        <dbReference type="RuleBase" id="RU003784"/>
    </source>
</evidence>
<evidence type="ECO:0000256" key="13">
    <source>
        <dbReference type="RuleBase" id="RU003785"/>
    </source>
</evidence>
<dbReference type="InterPro" id="IPR018022">
    <property type="entry name" value="IPT"/>
</dbReference>
<keyword evidence="15" id="KW-1185">Reference proteome</keyword>
<dbReference type="PANTHER" id="PTHR11088:SF60">
    <property type="entry name" value="TRNA DIMETHYLALLYLTRANSFERASE"/>
    <property type="match status" value="1"/>
</dbReference>
<evidence type="ECO:0000256" key="10">
    <source>
        <dbReference type="HAMAP-Rule" id="MF_00185"/>
    </source>
</evidence>
<comment type="subunit">
    <text evidence="10">Monomer.</text>
</comment>
<dbReference type="Proteomes" id="UP000460257">
    <property type="component" value="Unassembled WGS sequence"/>
</dbReference>
<evidence type="ECO:0000256" key="8">
    <source>
        <dbReference type="ARBA" id="ARBA00022842"/>
    </source>
</evidence>
<evidence type="ECO:0000256" key="6">
    <source>
        <dbReference type="ARBA" id="ARBA00022741"/>
    </source>
</evidence>
<keyword evidence="6 10" id="KW-0547">Nucleotide-binding</keyword>
<dbReference type="InterPro" id="IPR039657">
    <property type="entry name" value="Dimethylallyltransferase"/>
</dbReference>
<evidence type="ECO:0000256" key="4">
    <source>
        <dbReference type="ARBA" id="ARBA00022679"/>
    </source>
</evidence>
<organism evidence="14 15">
    <name type="scientific">Candidatus Weimeria bifida</name>
    <dbReference type="NCBI Taxonomy" id="2599074"/>
    <lineage>
        <taxon>Bacteria</taxon>
        <taxon>Bacillati</taxon>
        <taxon>Bacillota</taxon>
        <taxon>Clostridia</taxon>
        <taxon>Lachnospirales</taxon>
        <taxon>Lachnospiraceae</taxon>
        <taxon>Candidatus Weimeria</taxon>
    </lineage>
</organism>
<comment type="catalytic activity">
    <reaction evidence="9 10 11">
        <text>adenosine(37) in tRNA + dimethylallyl diphosphate = N(6)-dimethylallyladenosine(37) in tRNA + diphosphate</text>
        <dbReference type="Rhea" id="RHEA:26482"/>
        <dbReference type="Rhea" id="RHEA-COMP:10162"/>
        <dbReference type="Rhea" id="RHEA-COMP:10375"/>
        <dbReference type="ChEBI" id="CHEBI:33019"/>
        <dbReference type="ChEBI" id="CHEBI:57623"/>
        <dbReference type="ChEBI" id="CHEBI:74411"/>
        <dbReference type="ChEBI" id="CHEBI:74415"/>
        <dbReference type="EC" id="2.5.1.75"/>
    </reaction>
</comment>
<dbReference type="SUPFAM" id="SSF52540">
    <property type="entry name" value="P-loop containing nucleoside triphosphate hydrolases"/>
    <property type="match status" value="2"/>
</dbReference>
<dbReference type="EMBL" id="VOGC01000002">
    <property type="protein sequence ID" value="MQN00686.1"/>
    <property type="molecule type" value="Genomic_DNA"/>
</dbReference>
<evidence type="ECO:0000256" key="11">
    <source>
        <dbReference type="RuleBase" id="RU003783"/>
    </source>
</evidence>
<reference evidence="14" key="1">
    <citation type="journal article" date="2020" name="Appl. Environ. Microbiol.">
        <title>Medium-Chain Fatty Acid Synthesis by 'Candidatus Weimeria bifida' gen. nov., sp. nov., and 'Candidatus Pseudoramibacter fermentans' sp. nov.</title>
        <authorList>
            <person name="Scarborough M.J."/>
            <person name="Myers K.S."/>
            <person name="Donohue T.J."/>
            <person name="Noguera D.R."/>
        </authorList>
    </citation>
    <scope>NUCLEOTIDE SEQUENCE</scope>
    <source>
        <strain evidence="14">LCO1.1</strain>
    </source>
</reference>